<accession>A0A6J5PDW4</accession>
<reference evidence="1" key="1">
    <citation type="submission" date="2020-05" db="EMBL/GenBank/DDBJ databases">
        <authorList>
            <person name="Chiriac C."/>
            <person name="Salcher M."/>
            <person name="Ghai R."/>
            <person name="Kavagutti S V."/>
        </authorList>
    </citation>
    <scope>NUCLEOTIDE SEQUENCE</scope>
</reference>
<dbReference type="EMBL" id="LR797221">
    <property type="protein sequence ID" value="CAB4194722.1"/>
    <property type="molecule type" value="Genomic_DNA"/>
</dbReference>
<dbReference type="EMBL" id="LR796843">
    <property type="protein sequence ID" value="CAB4169377.1"/>
    <property type="molecule type" value="Genomic_DNA"/>
</dbReference>
<evidence type="ECO:0000313" key="2">
    <source>
        <dbReference type="EMBL" id="CAB4194722.1"/>
    </source>
</evidence>
<sequence length="126" mass="13272">MPAPTLISELTLSLETHDYECQLSNARIETSNSETSIKTFCGNYTANDETYTLVLEGYQDWGGASSLCDLLWASAEAETTLTAVMTIGGVDFTCEASGRKPPAGGAAGDPLNFTISLPIQGAITKA</sequence>
<organism evidence="1">
    <name type="scientific">uncultured Caudovirales phage</name>
    <dbReference type="NCBI Taxonomy" id="2100421"/>
    <lineage>
        <taxon>Viruses</taxon>
        <taxon>Duplodnaviria</taxon>
        <taxon>Heunggongvirae</taxon>
        <taxon>Uroviricota</taxon>
        <taxon>Caudoviricetes</taxon>
        <taxon>Peduoviridae</taxon>
        <taxon>Maltschvirus</taxon>
        <taxon>Maltschvirus maltsch</taxon>
    </lineage>
</organism>
<name>A0A6J5PDW4_9CAUD</name>
<evidence type="ECO:0000313" key="1">
    <source>
        <dbReference type="EMBL" id="CAB4169377.1"/>
    </source>
</evidence>
<protein>
    <submittedName>
        <fullName evidence="1">Uncharacterized protein</fullName>
    </submittedName>
</protein>
<gene>
    <name evidence="2" type="ORF">UFOVP1282_9</name>
    <name evidence="1" type="ORF">UFOVP888_10</name>
</gene>
<proteinExistence type="predicted"/>